<evidence type="ECO:0000313" key="1">
    <source>
        <dbReference type="EMBL" id="RON56520.1"/>
    </source>
</evidence>
<comment type="caution">
    <text evidence="1">The sequence shown here is derived from an EMBL/GenBank/DDBJ whole genome shotgun (WGS) entry which is preliminary data.</text>
</comment>
<evidence type="ECO:0000313" key="2">
    <source>
        <dbReference type="Proteomes" id="UP000283627"/>
    </source>
</evidence>
<name>A0A423KPJ0_9PSED</name>
<protein>
    <submittedName>
        <fullName evidence="1">Uncharacterized protein</fullName>
    </submittedName>
</protein>
<reference evidence="1 2" key="1">
    <citation type="submission" date="2016-10" db="EMBL/GenBank/DDBJ databases">
        <title>Comparative genome analysis of multiple Pseudomonas spp. focuses on biocontrol and plant growth promoting traits.</title>
        <authorList>
            <person name="Tao X.-Y."/>
            <person name="Taylor C.G."/>
        </authorList>
    </citation>
    <scope>NUCLEOTIDE SEQUENCE [LARGE SCALE GENOMIC DNA]</scope>
    <source>
        <strain evidence="1 2">39A2</strain>
    </source>
</reference>
<sequence>MSRARRIGRAAEVKRFYIGSTGSKENVVRTVQNIGRGQRGHRGRKSRRHAIGNEGLGVNVTIATDVISMQTDLPRADGDAD</sequence>
<dbReference type="AlphaFoldDB" id="A0A423KPJ0"/>
<dbReference type="Proteomes" id="UP000283627">
    <property type="component" value="Unassembled WGS sequence"/>
</dbReference>
<organism evidence="1 2">
    <name type="scientific">Pseudomonas frederiksbergensis</name>
    <dbReference type="NCBI Taxonomy" id="104087"/>
    <lineage>
        <taxon>Bacteria</taxon>
        <taxon>Pseudomonadati</taxon>
        <taxon>Pseudomonadota</taxon>
        <taxon>Gammaproteobacteria</taxon>
        <taxon>Pseudomonadales</taxon>
        <taxon>Pseudomonadaceae</taxon>
        <taxon>Pseudomonas</taxon>
    </lineage>
</organism>
<proteinExistence type="predicted"/>
<gene>
    <name evidence="1" type="ORF">BK665_06320</name>
</gene>
<accession>A0A423KPJ0</accession>
<dbReference type="EMBL" id="MOBP01000004">
    <property type="protein sequence ID" value="RON56520.1"/>
    <property type="molecule type" value="Genomic_DNA"/>
</dbReference>